<dbReference type="InterPro" id="IPR042099">
    <property type="entry name" value="ANL_N_sf"/>
</dbReference>
<keyword evidence="3" id="KW-1185">Reference proteome</keyword>
<dbReference type="InterPro" id="IPR045851">
    <property type="entry name" value="AMP-bd_C_sf"/>
</dbReference>
<dbReference type="Gene3D" id="3.40.50.12780">
    <property type="entry name" value="N-terminal domain of ligase-like"/>
    <property type="match status" value="1"/>
</dbReference>
<reference evidence="2 3" key="1">
    <citation type="journal article" date="2019" name="Int. J. Syst. Evol. Microbiol.">
        <title>The Global Catalogue of Microorganisms (GCM) 10K type strain sequencing project: providing services to taxonomists for standard genome sequencing and annotation.</title>
        <authorList>
            <consortium name="The Broad Institute Genomics Platform"/>
            <consortium name="The Broad Institute Genome Sequencing Center for Infectious Disease"/>
            <person name="Wu L."/>
            <person name="Ma J."/>
        </authorList>
    </citation>
    <scope>NUCLEOTIDE SEQUENCE [LARGE SCALE GENOMIC DNA]</scope>
    <source>
        <strain evidence="2 3">JCM 14331</strain>
    </source>
</reference>
<sequence length="444" mass="49668">MLKQQSDSWQLAWPDASRPVFTDGVAVVTAQQWQQQLQAVKRFIAMQPGDTVLLYQADPILFSVWFIALSQLGKHIVLAPDGQPDTLQLAGAQCDWQAPQAAVRADTVAYQPRLLLQNSCRVSFFTSGSTGLPKLVTKRLSQLLLEVQTLQQQFGVALSGQTLFAATVSFQHIYGLLFRMLWPLCYGFTQHRTQLSYLEQWQALLQQYDVVLVASPAHLARFDDVAILAPYTSRCQRIFSSGGPLNDVVPPRYVAALQQAPTEVFGSTETGGIAYRQRNTADVGWQVFDGVSVSQGPEQALQVSSAYLDSAGWFTTSDQVALVTERSFRLIGRLDRIVKIEEKRLSLPELEQYCLNSVLVSQVAAVVLTTTKPQLALAIVLSNQGEQLLKLHGKLVLNQQIKQHLLQRFERVLLPRKFRYVASLPYNQQGKLPRSELEALFEHD</sequence>
<feature type="domain" description="AMP-dependent synthetase/ligase" evidence="1">
    <location>
        <begin position="109"/>
        <end position="279"/>
    </location>
</feature>
<dbReference type="PANTHER" id="PTHR45398:SF1">
    <property type="entry name" value="ENZYME, PUTATIVE (JCVI)-RELATED"/>
    <property type="match status" value="1"/>
</dbReference>
<comment type="caution">
    <text evidence="2">The sequence shown here is derived from an EMBL/GenBank/DDBJ whole genome shotgun (WGS) entry which is preliminary data.</text>
</comment>
<dbReference type="PANTHER" id="PTHR45398">
    <property type="match status" value="1"/>
</dbReference>
<organism evidence="2 3">
    <name type="scientific">Rheinheimera aquimaris</name>
    <dbReference type="NCBI Taxonomy" id="412437"/>
    <lineage>
        <taxon>Bacteria</taxon>
        <taxon>Pseudomonadati</taxon>
        <taxon>Pseudomonadota</taxon>
        <taxon>Gammaproteobacteria</taxon>
        <taxon>Chromatiales</taxon>
        <taxon>Chromatiaceae</taxon>
        <taxon>Rheinheimera</taxon>
    </lineage>
</organism>
<proteinExistence type="predicted"/>
<dbReference type="Pfam" id="PF00501">
    <property type="entry name" value="AMP-binding"/>
    <property type="match status" value="1"/>
</dbReference>
<dbReference type="SUPFAM" id="SSF56801">
    <property type="entry name" value="Acetyl-CoA synthetase-like"/>
    <property type="match status" value="1"/>
</dbReference>
<protein>
    <submittedName>
        <fullName evidence="2">AMP-binding protein</fullName>
    </submittedName>
</protein>
<evidence type="ECO:0000259" key="1">
    <source>
        <dbReference type="Pfam" id="PF00501"/>
    </source>
</evidence>
<gene>
    <name evidence="2" type="ORF">GCM10009098_11800</name>
</gene>
<accession>A0ABN1DLE3</accession>
<dbReference type="RefSeq" id="WP_226766182.1">
    <property type="nucleotide sequence ID" value="NZ_BAAAEO010000002.1"/>
</dbReference>
<dbReference type="InterPro" id="IPR000873">
    <property type="entry name" value="AMP-dep_synth/lig_dom"/>
</dbReference>
<evidence type="ECO:0000313" key="2">
    <source>
        <dbReference type="EMBL" id="GAA0545855.1"/>
    </source>
</evidence>
<dbReference type="Gene3D" id="3.30.300.30">
    <property type="match status" value="1"/>
</dbReference>
<name>A0ABN1DLE3_9GAMM</name>
<dbReference type="Proteomes" id="UP001501169">
    <property type="component" value="Unassembled WGS sequence"/>
</dbReference>
<dbReference type="EMBL" id="BAAAEO010000002">
    <property type="protein sequence ID" value="GAA0545855.1"/>
    <property type="molecule type" value="Genomic_DNA"/>
</dbReference>
<evidence type="ECO:0000313" key="3">
    <source>
        <dbReference type="Proteomes" id="UP001501169"/>
    </source>
</evidence>